<dbReference type="InterPro" id="IPR037165">
    <property type="entry name" value="AldOxase/xan_DH_Mopterin-bd_sf"/>
</dbReference>
<dbReference type="EMBL" id="MCIB01000016">
    <property type="protein sequence ID" value="RKD31667.1"/>
    <property type="molecule type" value="Genomic_DNA"/>
</dbReference>
<dbReference type="Gene3D" id="3.90.1170.50">
    <property type="entry name" value="Aldehyde oxidase/xanthine dehydrogenase, a/b hammerhead"/>
    <property type="match status" value="1"/>
</dbReference>
<dbReference type="InterPro" id="IPR000674">
    <property type="entry name" value="Ald_Oxase/Xan_DH_a/b"/>
</dbReference>
<proteinExistence type="predicted"/>
<evidence type="ECO:0000313" key="3">
    <source>
        <dbReference type="Proteomes" id="UP000284177"/>
    </source>
</evidence>
<dbReference type="SMART" id="SM01008">
    <property type="entry name" value="Ald_Xan_dh_C"/>
    <property type="match status" value="1"/>
</dbReference>
<dbReference type="OrthoDB" id="9759099at2"/>
<dbReference type="InterPro" id="IPR008274">
    <property type="entry name" value="AldOxase/xan_DH_MoCoBD1"/>
</dbReference>
<organism evidence="2 3">
    <name type="scientific">Thermohalobacter berrensis</name>
    <dbReference type="NCBI Taxonomy" id="99594"/>
    <lineage>
        <taxon>Bacteria</taxon>
        <taxon>Bacillati</taxon>
        <taxon>Bacillota</taxon>
        <taxon>Tissierellia</taxon>
        <taxon>Tissierellales</taxon>
        <taxon>Thermohalobacteraceae</taxon>
        <taxon>Thermohalobacter</taxon>
    </lineage>
</organism>
<dbReference type="PANTHER" id="PTHR11908:SF157">
    <property type="entry name" value="XANTHINE DEHYDROGENASE SUBUNIT D-RELATED"/>
    <property type="match status" value="1"/>
</dbReference>
<keyword evidence="3" id="KW-1185">Reference proteome</keyword>
<dbReference type="InterPro" id="IPR016208">
    <property type="entry name" value="Ald_Oxase/xanthine_DH-like"/>
</dbReference>
<name>A0A419T2D9_9FIRM</name>
<protein>
    <submittedName>
        <fullName evidence="2">Aldehyde oxidase</fullName>
    </submittedName>
</protein>
<gene>
    <name evidence="2" type="ORF">BET03_12275</name>
</gene>
<evidence type="ECO:0000313" key="2">
    <source>
        <dbReference type="EMBL" id="RKD31667.1"/>
    </source>
</evidence>
<feature type="domain" description="Aldehyde oxidase/xanthine dehydrogenase a/b hammerhead" evidence="1">
    <location>
        <begin position="20"/>
        <end position="125"/>
    </location>
</feature>
<evidence type="ECO:0000259" key="1">
    <source>
        <dbReference type="SMART" id="SM01008"/>
    </source>
</evidence>
<reference evidence="2 3" key="1">
    <citation type="submission" date="2016-08" db="EMBL/GenBank/DDBJ databases">
        <title>Novel Firmicutes and Novel Genomes.</title>
        <authorList>
            <person name="Poppleton D.I."/>
            <person name="Gribaldo S."/>
        </authorList>
    </citation>
    <scope>NUCLEOTIDE SEQUENCE [LARGE SCALE GENOMIC DNA]</scope>
    <source>
        <strain evidence="2 3">CTT3</strain>
    </source>
</reference>
<dbReference type="SUPFAM" id="SSF56003">
    <property type="entry name" value="Molybdenum cofactor-binding domain"/>
    <property type="match status" value="1"/>
</dbReference>
<dbReference type="AlphaFoldDB" id="A0A419T2D9"/>
<dbReference type="GO" id="GO:0016491">
    <property type="term" value="F:oxidoreductase activity"/>
    <property type="evidence" value="ECO:0007669"/>
    <property type="project" value="InterPro"/>
</dbReference>
<sequence length="424" mass="47081">MRLNSIGKKIIRVDGLSKVKGKALYPQDIYMEGMLYGKTLRSSRPHAYINIDTSRAEKIDGVVKVFTYKDVPGKNCHGVLFKDHEVFCSERVRRVGDPIAFVVATNKKAVEEAIEVIDVNYEDIEAVFDPLEAMKEESVKIHGNSNIIYHYKLRKGDVEEAFKRCHVIVESEYKTPMVEHAFLQPEAGIAYTEDDGTIVVCASTQYPHFDQIEVAEALEVNKDKVKIINPAVGGAFGGREDITLQIHLAIAAKVTGRPVKAVYSREESFLAHSKRHSMIMRYKTGCNKDGKLLAMEAEIIGDTGAYASWAINVLRKAGVHATGPYEIPNVKVDSYAVYTNNPFAGAMRGFGATQVPIAHEQQMDMLSEKLNMDPVTFRLKNIFKKGSKTATGQVLEESVPIDRCIKEVADRIGITPLSERGGVV</sequence>
<comment type="caution">
    <text evidence="2">The sequence shown here is derived from an EMBL/GenBank/DDBJ whole genome shotgun (WGS) entry which is preliminary data.</text>
</comment>
<dbReference type="Gene3D" id="3.30.365.10">
    <property type="entry name" value="Aldehyde oxidase/xanthine dehydrogenase, molybdopterin binding domain"/>
    <property type="match status" value="3"/>
</dbReference>
<accession>A0A419T2D9</accession>
<dbReference type="PANTHER" id="PTHR11908">
    <property type="entry name" value="XANTHINE DEHYDROGENASE"/>
    <property type="match status" value="1"/>
</dbReference>
<dbReference type="Pfam" id="PF01315">
    <property type="entry name" value="Ald_Xan_dh_C"/>
    <property type="match status" value="1"/>
</dbReference>
<dbReference type="Pfam" id="PF02738">
    <property type="entry name" value="MoCoBD_1"/>
    <property type="match status" value="1"/>
</dbReference>
<dbReference type="Proteomes" id="UP000284177">
    <property type="component" value="Unassembled WGS sequence"/>
</dbReference>
<dbReference type="SUPFAM" id="SSF54665">
    <property type="entry name" value="CO dehydrogenase molybdoprotein N-domain-like"/>
    <property type="match status" value="1"/>
</dbReference>
<dbReference type="RefSeq" id="WP_120169242.1">
    <property type="nucleotide sequence ID" value="NZ_MCIB01000016.1"/>
</dbReference>
<dbReference type="InterPro" id="IPR036856">
    <property type="entry name" value="Ald_Oxase/Xan_DH_a/b_sf"/>
</dbReference>
<dbReference type="GO" id="GO:0005506">
    <property type="term" value="F:iron ion binding"/>
    <property type="evidence" value="ECO:0007669"/>
    <property type="project" value="InterPro"/>
</dbReference>